<accession>A0A8J6JH37</accession>
<gene>
    <name evidence="1" type="ORF">H8S57_15570</name>
</gene>
<dbReference type="Pfam" id="PF13287">
    <property type="entry name" value="Fn3_assoc"/>
    <property type="match status" value="1"/>
</dbReference>
<dbReference type="AlphaFoldDB" id="A0A8J6JH37"/>
<dbReference type="Proteomes" id="UP000661435">
    <property type="component" value="Unassembled WGS sequence"/>
</dbReference>
<keyword evidence="2" id="KW-1185">Reference proteome</keyword>
<dbReference type="EMBL" id="JACOPP010000038">
    <property type="protein sequence ID" value="MBC5735129.1"/>
    <property type="molecule type" value="Genomic_DNA"/>
</dbReference>
<sequence>MAINLASKFSDKVAERFTQRSLTDAYAGKSYDFSGVKSIKIYSVDSVPVGDYTRSGSTRFGSLTELGDTVQEMTMTQDKSFTFSVDAGNDAEQLNIKQVTKRLRMNWDEQATPLIDKYRFSKWMNGAGLVTAESADLTKANIVEKVMDGTAAMSNKLVPLTNRTLFIKESLYIKVKLASEIVGIDKLGGKSVGNGVVGELDGMKIVRVPDVYFPAGVNFFIKYKNATVDPMKLKTLRVQRDPVGIDGDVAECRFMHDAFVIGTKANGLYVDVAAASAQANPVIAKSSSTWTITSANATSIKYTTDGTDPKTSGTAQTYSEALSGLASGTVIKAYAAKTGMLNSGVTEFTV</sequence>
<organism evidence="1 2">
    <name type="scientific">Lawsonibacter hominis</name>
    <dbReference type="NCBI Taxonomy" id="2763053"/>
    <lineage>
        <taxon>Bacteria</taxon>
        <taxon>Bacillati</taxon>
        <taxon>Bacillota</taxon>
        <taxon>Clostridia</taxon>
        <taxon>Eubacteriales</taxon>
        <taxon>Oscillospiraceae</taxon>
        <taxon>Lawsonibacter</taxon>
    </lineage>
</organism>
<evidence type="ECO:0000313" key="1">
    <source>
        <dbReference type="EMBL" id="MBC5735129.1"/>
    </source>
</evidence>
<reference evidence="1" key="1">
    <citation type="submission" date="2020-08" db="EMBL/GenBank/DDBJ databases">
        <title>Genome public.</title>
        <authorList>
            <person name="Liu C."/>
            <person name="Sun Q."/>
        </authorList>
    </citation>
    <scope>NUCLEOTIDE SEQUENCE</scope>
    <source>
        <strain evidence="1">NSJ-51</strain>
    </source>
</reference>
<protein>
    <submittedName>
        <fullName evidence="1">Chitobiase/beta-hexosaminidase C-terminal domain-containing protein</fullName>
    </submittedName>
</protein>
<dbReference type="InterPro" id="IPR026876">
    <property type="entry name" value="Fn3_assoc_repeat"/>
</dbReference>
<name>A0A8J6JH37_9FIRM</name>
<proteinExistence type="predicted"/>
<comment type="caution">
    <text evidence="1">The sequence shown here is derived from an EMBL/GenBank/DDBJ whole genome shotgun (WGS) entry which is preliminary data.</text>
</comment>
<evidence type="ECO:0000313" key="2">
    <source>
        <dbReference type="Proteomes" id="UP000661435"/>
    </source>
</evidence>
<dbReference type="RefSeq" id="WP_186908917.1">
    <property type="nucleotide sequence ID" value="NZ_JACOPP010000038.1"/>
</dbReference>